<proteinExistence type="predicted"/>
<keyword evidence="12" id="KW-1185">Reference proteome</keyword>
<evidence type="ECO:0000256" key="8">
    <source>
        <dbReference type="ARBA" id="ARBA00022833"/>
    </source>
</evidence>
<keyword evidence="4" id="KW-0808">Transferase</keyword>
<dbReference type="PANTHER" id="PTHR46913:SF21">
    <property type="entry name" value="RING-TYPE E3 UBIQUITIN TRANSFERASE"/>
    <property type="match status" value="1"/>
</dbReference>
<dbReference type="Gramene" id="ERN17637">
    <property type="protein sequence ID" value="ERN17637"/>
    <property type="gene ID" value="AMTR_s00059p00176670"/>
</dbReference>
<dbReference type="CDD" id="cd16461">
    <property type="entry name" value="RING-H2_EL5-like"/>
    <property type="match status" value="1"/>
</dbReference>
<name>U5D895_AMBTC</name>
<evidence type="ECO:0000256" key="3">
    <source>
        <dbReference type="ARBA" id="ARBA00012483"/>
    </source>
</evidence>
<dbReference type="PROSITE" id="PS50089">
    <property type="entry name" value="ZF_RING_2"/>
    <property type="match status" value="1"/>
</dbReference>
<dbReference type="EMBL" id="KI392312">
    <property type="protein sequence ID" value="ERN17637.1"/>
    <property type="molecule type" value="Genomic_DNA"/>
</dbReference>
<dbReference type="SUPFAM" id="SSF57850">
    <property type="entry name" value="RING/U-box"/>
    <property type="match status" value="1"/>
</dbReference>
<reference evidence="12" key="1">
    <citation type="journal article" date="2013" name="Science">
        <title>The Amborella genome and the evolution of flowering plants.</title>
        <authorList>
            <consortium name="Amborella Genome Project"/>
        </authorList>
    </citation>
    <scope>NUCLEOTIDE SEQUENCE [LARGE SCALE GENOMIC DNA]</scope>
</reference>
<dbReference type="EC" id="2.3.2.27" evidence="3"/>
<evidence type="ECO:0000256" key="4">
    <source>
        <dbReference type="ARBA" id="ARBA00022679"/>
    </source>
</evidence>
<keyword evidence="5" id="KW-0479">Metal-binding</keyword>
<keyword evidence="7" id="KW-0833">Ubl conjugation pathway</keyword>
<dbReference type="Proteomes" id="UP000017836">
    <property type="component" value="Unassembled WGS sequence"/>
</dbReference>
<dbReference type="eggNOG" id="KOG0800">
    <property type="taxonomic scope" value="Eukaryota"/>
</dbReference>
<dbReference type="GO" id="GO:0016567">
    <property type="term" value="P:protein ubiquitination"/>
    <property type="evidence" value="ECO:0000318"/>
    <property type="project" value="GO_Central"/>
</dbReference>
<dbReference type="PANTHER" id="PTHR46913">
    <property type="entry name" value="RING-H2 FINGER PROTEIN ATL16"/>
    <property type="match status" value="1"/>
</dbReference>
<sequence length="368" mass="41709">MRMMSFSPQLIAMLIAVIAAFLLVAYFRLISAHLLPQLRRLLSKLHRIFRRRRRRRRGWGPDSGNSSPDTHAVIFHGHHDATATVQIFSSYGLDDTAIKTIPLFLYADGNRYVTDGSRDCPVCLLEFEENDYLRVLPKCCHVFHTDCIDMWLRSHANCPLCRAGIFPPEYSYPRRNILLPLESPFVPAMAARIRPSLDDVILAGILSPPPRQPTEPDTLAEITVVNGSPENDAQAGEDGHTRRNFLLKRSYSFGFERNLTSSPGRFSRGSGLWSKRLTSPFTGSSKARVFSFRYYRGLRSPFFRRRSSLSNAGFFPLSESHSRFGGGSSRRSRSMTSPIFRPVNVISSSRLRCGDPEALLSPERLNRR</sequence>
<evidence type="ECO:0000313" key="12">
    <source>
        <dbReference type="Proteomes" id="UP000017836"/>
    </source>
</evidence>
<dbReference type="AlphaFoldDB" id="U5D895"/>
<organism evidence="11 12">
    <name type="scientific">Amborella trichopoda</name>
    <dbReference type="NCBI Taxonomy" id="13333"/>
    <lineage>
        <taxon>Eukaryota</taxon>
        <taxon>Viridiplantae</taxon>
        <taxon>Streptophyta</taxon>
        <taxon>Embryophyta</taxon>
        <taxon>Tracheophyta</taxon>
        <taxon>Spermatophyta</taxon>
        <taxon>Magnoliopsida</taxon>
        <taxon>Amborellales</taxon>
        <taxon>Amborellaceae</taxon>
        <taxon>Amborella</taxon>
    </lineage>
</organism>
<feature type="domain" description="RING-type" evidence="10">
    <location>
        <begin position="120"/>
        <end position="162"/>
    </location>
</feature>
<comment type="pathway">
    <text evidence="2">Protein modification; protein ubiquitination.</text>
</comment>
<evidence type="ECO:0000256" key="7">
    <source>
        <dbReference type="ARBA" id="ARBA00022786"/>
    </source>
</evidence>
<dbReference type="SMART" id="SM00184">
    <property type="entry name" value="RING"/>
    <property type="match status" value="1"/>
</dbReference>
<evidence type="ECO:0000256" key="1">
    <source>
        <dbReference type="ARBA" id="ARBA00000900"/>
    </source>
</evidence>
<dbReference type="InterPro" id="IPR001841">
    <property type="entry name" value="Znf_RING"/>
</dbReference>
<keyword evidence="6 9" id="KW-0863">Zinc-finger</keyword>
<dbReference type="InterPro" id="IPR044600">
    <property type="entry name" value="ATL1/ATL16-like"/>
</dbReference>
<keyword evidence="8" id="KW-0862">Zinc</keyword>
<accession>U5D895</accession>
<evidence type="ECO:0000256" key="2">
    <source>
        <dbReference type="ARBA" id="ARBA00004906"/>
    </source>
</evidence>
<dbReference type="InterPro" id="IPR013083">
    <property type="entry name" value="Znf_RING/FYVE/PHD"/>
</dbReference>
<dbReference type="GO" id="GO:0061630">
    <property type="term" value="F:ubiquitin protein ligase activity"/>
    <property type="evidence" value="ECO:0007669"/>
    <property type="project" value="UniProtKB-EC"/>
</dbReference>
<dbReference type="GO" id="GO:0008270">
    <property type="term" value="F:zinc ion binding"/>
    <property type="evidence" value="ECO:0007669"/>
    <property type="project" value="UniProtKB-KW"/>
</dbReference>
<dbReference type="HOGENOM" id="CLU_753050_0_0_1"/>
<evidence type="ECO:0000313" key="11">
    <source>
        <dbReference type="EMBL" id="ERN17637.1"/>
    </source>
</evidence>
<dbReference type="UniPathway" id="UPA00143"/>
<evidence type="ECO:0000256" key="9">
    <source>
        <dbReference type="PROSITE-ProRule" id="PRU00175"/>
    </source>
</evidence>
<dbReference type="Gene3D" id="3.30.40.10">
    <property type="entry name" value="Zinc/RING finger domain, C3HC4 (zinc finger)"/>
    <property type="match status" value="1"/>
</dbReference>
<evidence type="ECO:0000256" key="6">
    <source>
        <dbReference type="ARBA" id="ARBA00022771"/>
    </source>
</evidence>
<dbReference type="Pfam" id="PF13639">
    <property type="entry name" value="zf-RING_2"/>
    <property type="match status" value="1"/>
</dbReference>
<comment type="catalytic activity">
    <reaction evidence="1">
        <text>S-ubiquitinyl-[E2 ubiquitin-conjugating enzyme]-L-cysteine + [acceptor protein]-L-lysine = [E2 ubiquitin-conjugating enzyme]-L-cysteine + N(6)-ubiquitinyl-[acceptor protein]-L-lysine.</text>
        <dbReference type="EC" id="2.3.2.27"/>
    </reaction>
</comment>
<dbReference type="FunFam" id="3.30.40.10:FF:000591">
    <property type="entry name" value="RING-H2 finger protein ATL65"/>
    <property type="match status" value="1"/>
</dbReference>
<gene>
    <name evidence="11" type="ORF">AMTR_s00059p00176670</name>
</gene>
<protein>
    <recommendedName>
        <fullName evidence="3">RING-type E3 ubiquitin transferase</fullName>
        <ecNumber evidence="3">2.3.2.27</ecNumber>
    </recommendedName>
</protein>
<evidence type="ECO:0000256" key="5">
    <source>
        <dbReference type="ARBA" id="ARBA00022723"/>
    </source>
</evidence>
<evidence type="ECO:0000259" key="10">
    <source>
        <dbReference type="PROSITE" id="PS50089"/>
    </source>
</evidence>
<dbReference type="OMA" id="TTSPWRY"/>